<evidence type="ECO:0000313" key="2">
    <source>
        <dbReference type="Proteomes" id="UP000067738"/>
    </source>
</evidence>
<dbReference type="PATRIC" id="fig|230361.4.peg.1933"/>
<reference evidence="1 2" key="1">
    <citation type="submission" date="2015-04" db="EMBL/GenBank/DDBJ databases">
        <title>The complete genome sequence of the rumen methanogen Methanobrevibacter millerae SM9.</title>
        <authorList>
            <person name="Leahy S.C."/>
            <person name="Kelly W.J."/>
            <person name="Pacheco D.M."/>
            <person name="Li D."/>
            <person name="Altermann E."/>
            <person name="Attwood G.T."/>
        </authorList>
    </citation>
    <scope>NUCLEOTIDE SEQUENCE [LARGE SCALE GENOMIC DNA]</scope>
    <source>
        <strain evidence="1 2">SM9</strain>
    </source>
</reference>
<dbReference type="EMBL" id="CP011266">
    <property type="protein sequence ID" value="ALT69636.1"/>
    <property type="molecule type" value="Genomic_DNA"/>
</dbReference>
<protein>
    <submittedName>
        <fullName evidence="1">Uncharacterized protein</fullName>
    </submittedName>
</protein>
<evidence type="ECO:0000313" key="1">
    <source>
        <dbReference type="EMBL" id="ALT69636.1"/>
    </source>
</evidence>
<sequence length="40" mass="4755">MHPHEVEFRIRNLLMESNYKMAESILIELKNSNTIIVKVI</sequence>
<dbReference type="Proteomes" id="UP000067738">
    <property type="component" value="Chromosome"/>
</dbReference>
<dbReference type="AlphaFoldDB" id="A0A0U3CZD1"/>
<accession>A0A0U3CZD1</accession>
<gene>
    <name evidence="1" type="ORF">sm9_1870</name>
</gene>
<organism evidence="1 2">
    <name type="scientific">Methanobrevibacter millerae</name>
    <dbReference type="NCBI Taxonomy" id="230361"/>
    <lineage>
        <taxon>Archaea</taxon>
        <taxon>Methanobacteriati</taxon>
        <taxon>Methanobacteriota</taxon>
        <taxon>Methanomada group</taxon>
        <taxon>Methanobacteria</taxon>
        <taxon>Methanobacteriales</taxon>
        <taxon>Methanobacteriaceae</taxon>
        <taxon>Methanobrevibacter</taxon>
    </lineage>
</organism>
<proteinExistence type="predicted"/>
<name>A0A0U3CZD1_9EURY</name>
<dbReference type="KEGG" id="mmil:sm9_1870"/>
<keyword evidence="2" id="KW-1185">Reference proteome</keyword>